<dbReference type="Proteomes" id="UP000297452">
    <property type="component" value="Unassembled WGS sequence"/>
</dbReference>
<comment type="caution">
    <text evidence="1">The sequence shown here is derived from an EMBL/GenBank/DDBJ whole genome shotgun (WGS) entry which is preliminary data.</text>
</comment>
<dbReference type="EMBL" id="PQXJ01000039">
    <property type="protein sequence ID" value="TGO67575.1"/>
    <property type="molecule type" value="Genomic_DNA"/>
</dbReference>
<evidence type="ECO:0000313" key="1">
    <source>
        <dbReference type="EMBL" id="TGO67575.1"/>
    </source>
</evidence>
<gene>
    <name evidence="1" type="ORF">BOTNAR_0039g00120</name>
</gene>
<sequence>MWYQGMIRCTKTIGGDVRTEGERDKTRKTSMHCAGREGCEELRMREDSRRPILKLQLGGDYEEKD</sequence>
<reference evidence="1 2" key="1">
    <citation type="submission" date="2017-12" db="EMBL/GenBank/DDBJ databases">
        <title>Comparative genomics of Botrytis spp.</title>
        <authorList>
            <person name="Valero-Jimenez C.A."/>
            <person name="Tapia P."/>
            <person name="Veloso J."/>
            <person name="Silva-Moreno E."/>
            <person name="Staats M."/>
            <person name="Valdes J.H."/>
            <person name="Van Kan J.A.L."/>
        </authorList>
    </citation>
    <scope>NUCLEOTIDE SEQUENCE [LARGE SCALE GENOMIC DNA]</scope>
    <source>
        <strain evidence="1 2">MUCL2120</strain>
    </source>
</reference>
<dbReference type="OrthoDB" id="10380850at2759"/>
<evidence type="ECO:0000313" key="2">
    <source>
        <dbReference type="Proteomes" id="UP000297452"/>
    </source>
</evidence>
<dbReference type="AlphaFoldDB" id="A0A4Z1J1L6"/>
<name>A0A4Z1J1L6_9HELO</name>
<proteinExistence type="predicted"/>
<organism evidence="1 2">
    <name type="scientific">Botryotinia narcissicola</name>
    <dbReference type="NCBI Taxonomy" id="278944"/>
    <lineage>
        <taxon>Eukaryota</taxon>
        <taxon>Fungi</taxon>
        <taxon>Dikarya</taxon>
        <taxon>Ascomycota</taxon>
        <taxon>Pezizomycotina</taxon>
        <taxon>Leotiomycetes</taxon>
        <taxon>Helotiales</taxon>
        <taxon>Sclerotiniaceae</taxon>
        <taxon>Botryotinia</taxon>
    </lineage>
</organism>
<protein>
    <submittedName>
        <fullName evidence="1">Uncharacterized protein</fullName>
    </submittedName>
</protein>
<accession>A0A4Z1J1L6</accession>
<keyword evidence="2" id="KW-1185">Reference proteome</keyword>